<proteinExistence type="predicted"/>
<dbReference type="GeneID" id="68852811"/>
<sequence>MIDSLYPVISYEDVESMYIRQQIHERSFYDIEYRQFVNSLISVEWFARNGYPENCTGLSASGISYNDALVALKYPSAYDRVRAEFRKPTRAEQTICQDRNEDLELRHAWARRHRTEWQAVARGETYTDDSEVADVPIDDRGRFNWFRFPEIPYTSVESTFIQDEICDGSFDDYEHRQYVNQLVFVERWLREGLKSVKHSYYHPIRAYRVAGKVPDGFHILRTEFDQEAIQPFDSRERERDQQDEQRYRDSWQTVQETDQNND</sequence>
<dbReference type="EMBL" id="CP064788">
    <property type="protein sequence ID" value="QSG09584.1"/>
    <property type="molecule type" value="Genomic_DNA"/>
</dbReference>
<dbReference type="KEGG" id="hds:HSR122_2203"/>
<feature type="compositionally biased region" description="Basic and acidic residues" evidence="1">
    <location>
        <begin position="233"/>
        <end position="249"/>
    </location>
</feature>
<dbReference type="RefSeq" id="WP_229109747.1">
    <property type="nucleotide sequence ID" value="NZ_CP064788.1"/>
</dbReference>
<name>A0A897NAW4_9EURY</name>
<organism evidence="2 3">
    <name type="scientific">Halapricum desulfuricans</name>
    <dbReference type="NCBI Taxonomy" id="2841257"/>
    <lineage>
        <taxon>Archaea</taxon>
        <taxon>Methanobacteriati</taxon>
        <taxon>Methanobacteriota</taxon>
        <taxon>Stenosarchaea group</taxon>
        <taxon>Halobacteria</taxon>
        <taxon>Halobacteriales</taxon>
        <taxon>Haloarculaceae</taxon>
        <taxon>Halapricum</taxon>
    </lineage>
</organism>
<accession>A0A897NAW4</accession>
<feature type="region of interest" description="Disordered" evidence="1">
    <location>
        <begin position="230"/>
        <end position="262"/>
    </location>
</feature>
<reference evidence="2 3" key="1">
    <citation type="submission" date="2020-11" db="EMBL/GenBank/DDBJ databases">
        <title>Carbohydrate-dependent, anaerobic sulfur respiration: A novel catabolism in halophilic archaea.</title>
        <authorList>
            <person name="Sorokin D.Y."/>
            <person name="Messina E."/>
            <person name="Smedile F."/>
            <person name="La Cono V."/>
            <person name="Hallsworth J.E."/>
            <person name="Yakimov M.M."/>
        </authorList>
    </citation>
    <scope>NUCLEOTIDE SEQUENCE [LARGE SCALE GENOMIC DNA]</scope>
    <source>
        <strain evidence="2 3">HSR12-2</strain>
    </source>
</reference>
<protein>
    <submittedName>
        <fullName evidence="2">Uncharacterized protein</fullName>
    </submittedName>
</protein>
<evidence type="ECO:0000256" key="1">
    <source>
        <dbReference type="SAM" id="MobiDB-lite"/>
    </source>
</evidence>
<evidence type="ECO:0000313" key="2">
    <source>
        <dbReference type="EMBL" id="QSG09584.1"/>
    </source>
</evidence>
<dbReference type="Proteomes" id="UP000662973">
    <property type="component" value="Chromosome"/>
</dbReference>
<gene>
    <name evidence="2" type="ORF">HSR122_2203</name>
</gene>
<evidence type="ECO:0000313" key="3">
    <source>
        <dbReference type="Proteomes" id="UP000662973"/>
    </source>
</evidence>
<dbReference type="AlphaFoldDB" id="A0A897NAW4"/>
<feature type="compositionally biased region" description="Polar residues" evidence="1">
    <location>
        <begin position="250"/>
        <end position="262"/>
    </location>
</feature>
<keyword evidence="3" id="KW-1185">Reference proteome</keyword>